<protein>
    <submittedName>
        <fullName evidence="4">Dnaj-like protein subfamily B member 1-like protein</fullName>
    </submittedName>
</protein>
<dbReference type="SUPFAM" id="SSF46565">
    <property type="entry name" value="Chaperone J-domain"/>
    <property type="match status" value="1"/>
</dbReference>
<dbReference type="GO" id="GO:0051087">
    <property type="term" value="F:protein-folding chaperone binding"/>
    <property type="evidence" value="ECO:0000318"/>
    <property type="project" value="GO_Central"/>
</dbReference>
<dbReference type="Gene3D" id="1.10.287.110">
    <property type="entry name" value="DnaJ domain"/>
    <property type="match status" value="1"/>
</dbReference>
<dbReference type="GeneID" id="7451351"/>
<dbReference type="InterPro" id="IPR008971">
    <property type="entry name" value="HSP40/DnaJ_pept-bd"/>
</dbReference>
<dbReference type="PaxDb" id="35128-Thaps262305"/>
<gene>
    <name evidence="4" type="ORF">THAPSDRAFT_262305</name>
</gene>
<proteinExistence type="predicted"/>
<dbReference type="RefSeq" id="XP_002289962.1">
    <property type="nucleotide sequence ID" value="XM_002289926.1"/>
</dbReference>
<dbReference type="PROSITE" id="PS00636">
    <property type="entry name" value="DNAJ_1"/>
    <property type="match status" value="1"/>
</dbReference>
<dbReference type="SMART" id="SM00271">
    <property type="entry name" value="DnaJ"/>
    <property type="match status" value="1"/>
</dbReference>
<dbReference type="AlphaFoldDB" id="B8C0D1"/>
<dbReference type="GO" id="GO:0051082">
    <property type="term" value="F:unfolded protein binding"/>
    <property type="evidence" value="ECO:0000318"/>
    <property type="project" value="GO_Central"/>
</dbReference>
<dbReference type="InterPro" id="IPR036869">
    <property type="entry name" value="J_dom_sf"/>
</dbReference>
<evidence type="ECO:0000313" key="4">
    <source>
        <dbReference type="EMBL" id="EED93499.1"/>
    </source>
</evidence>
<dbReference type="eggNOG" id="KOG0714">
    <property type="taxonomic scope" value="Eukaryota"/>
</dbReference>
<feature type="region of interest" description="Disordered" evidence="2">
    <location>
        <begin position="301"/>
        <end position="333"/>
    </location>
</feature>
<dbReference type="PANTHER" id="PTHR24078">
    <property type="entry name" value="DNAJ HOMOLOG SUBFAMILY C MEMBER"/>
    <property type="match status" value="1"/>
</dbReference>
<dbReference type="Pfam" id="PF00226">
    <property type="entry name" value="DnaJ"/>
    <property type="match status" value="1"/>
</dbReference>
<name>B8C0D1_THAPS</name>
<dbReference type="InterPro" id="IPR001623">
    <property type="entry name" value="DnaJ_domain"/>
</dbReference>
<keyword evidence="5" id="KW-1185">Reference proteome</keyword>
<dbReference type="OMA" id="IRYKPHP"/>
<reference evidence="4 5" key="1">
    <citation type="journal article" date="2004" name="Science">
        <title>The genome of the diatom Thalassiosira pseudonana: ecology, evolution, and metabolism.</title>
        <authorList>
            <person name="Armbrust E.V."/>
            <person name="Berges J.A."/>
            <person name="Bowler C."/>
            <person name="Green B.R."/>
            <person name="Martinez D."/>
            <person name="Putnam N.H."/>
            <person name="Zhou S."/>
            <person name="Allen A.E."/>
            <person name="Apt K.E."/>
            <person name="Bechner M."/>
            <person name="Brzezinski M.A."/>
            <person name="Chaal B.K."/>
            <person name="Chiovitti A."/>
            <person name="Davis A.K."/>
            <person name="Demarest M.S."/>
            <person name="Detter J.C."/>
            <person name="Glavina T."/>
            <person name="Goodstein D."/>
            <person name="Hadi M.Z."/>
            <person name="Hellsten U."/>
            <person name="Hildebrand M."/>
            <person name="Jenkins B.D."/>
            <person name="Jurka J."/>
            <person name="Kapitonov V.V."/>
            <person name="Kroger N."/>
            <person name="Lau W.W."/>
            <person name="Lane T.W."/>
            <person name="Larimer F.W."/>
            <person name="Lippmeier J.C."/>
            <person name="Lucas S."/>
            <person name="Medina M."/>
            <person name="Montsant A."/>
            <person name="Obornik M."/>
            <person name="Parker M.S."/>
            <person name="Palenik B."/>
            <person name="Pazour G.J."/>
            <person name="Richardson P.M."/>
            <person name="Rynearson T.A."/>
            <person name="Saito M.A."/>
            <person name="Schwartz D.C."/>
            <person name="Thamatrakoln K."/>
            <person name="Valentin K."/>
            <person name="Vardi A."/>
            <person name="Wilkerson F.P."/>
            <person name="Rokhsar D.S."/>
        </authorList>
    </citation>
    <scope>NUCLEOTIDE SEQUENCE [LARGE SCALE GENOMIC DNA]</scope>
    <source>
        <strain evidence="4 5">CCMP1335</strain>
    </source>
</reference>
<dbReference type="KEGG" id="tps:THAPSDRAFT_262305"/>
<organism evidence="4 5">
    <name type="scientific">Thalassiosira pseudonana</name>
    <name type="common">Marine diatom</name>
    <name type="synonym">Cyclotella nana</name>
    <dbReference type="NCBI Taxonomy" id="35128"/>
    <lineage>
        <taxon>Eukaryota</taxon>
        <taxon>Sar</taxon>
        <taxon>Stramenopiles</taxon>
        <taxon>Ochrophyta</taxon>
        <taxon>Bacillariophyta</taxon>
        <taxon>Coscinodiscophyceae</taxon>
        <taxon>Thalassiosirophycidae</taxon>
        <taxon>Thalassiosirales</taxon>
        <taxon>Thalassiosiraceae</taxon>
        <taxon>Thalassiosira</taxon>
    </lineage>
</organism>
<dbReference type="Gene3D" id="2.60.260.20">
    <property type="entry name" value="Urease metallochaperone UreE, N-terminal domain"/>
    <property type="match status" value="2"/>
</dbReference>
<dbReference type="EMBL" id="CM000641">
    <property type="protein sequence ID" value="EED93499.1"/>
    <property type="molecule type" value="Genomic_DNA"/>
</dbReference>
<dbReference type="PRINTS" id="PR00625">
    <property type="entry name" value="JDOMAIN"/>
</dbReference>
<dbReference type="InParanoid" id="B8C0D1"/>
<dbReference type="InterPro" id="IPR018253">
    <property type="entry name" value="DnaJ_domain_CS"/>
</dbReference>
<accession>B8C0D1</accession>
<evidence type="ECO:0000256" key="1">
    <source>
        <dbReference type="ARBA" id="ARBA00023186"/>
    </source>
</evidence>
<dbReference type="SUPFAM" id="SSF49493">
    <property type="entry name" value="HSP40/DnaJ peptide-binding domain"/>
    <property type="match status" value="2"/>
</dbReference>
<reference evidence="4 5" key="2">
    <citation type="journal article" date="2008" name="Nature">
        <title>The Phaeodactylum genome reveals the evolutionary history of diatom genomes.</title>
        <authorList>
            <person name="Bowler C."/>
            <person name="Allen A.E."/>
            <person name="Badger J.H."/>
            <person name="Grimwood J."/>
            <person name="Jabbari K."/>
            <person name="Kuo A."/>
            <person name="Maheswari U."/>
            <person name="Martens C."/>
            <person name="Maumus F."/>
            <person name="Otillar R.P."/>
            <person name="Rayko E."/>
            <person name="Salamov A."/>
            <person name="Vandepoele K."/>
            <person name="Beszteri B."/>
            <person name="Gruber A."/>
            <person name="Heijde M."/>
            <person name="Katinka M."/>
            <person name="Mock T."/>
            <person name="Valentin K."/>
            <person name="Verret F."/>
            <person name="Berges J.A."/>
            <person name="Brownlee C."/>
            <person name="Cadoret J.P."/>
            <person name="Chiovitti A."/>
            <person name="Choi C.J."/>
            <person name="Coesel S."/>
            <person name="De Martino A."/>
            <person name="Detter J.C."/>
            <person name="Durkin C."/>
            <person name="Falciatore A."/>
            <person name="Fournet J."/>
            <person name="Haruta M."/>
            <person name="Huysman M.J."/>
            <person name="Jenkins B.D."/>
            <person name="Jiroutova K."/>
            <person name="Jorgensen R.E."/>
            <person name="Joubert Y."/>
            <person name="Kaplan A."/>
            <person name="Kroger N."/>
            <person name="Kroth P.G."/>
            <person name="La Roche J."/>
            <person name="Lindquist E."/>
            <person name="Lommer M."/>
            <person name="Martin-Jezequel V."/>
            <person name="Lopez P.J."/>
            <person name="Lucas S."/>
            <person name="Mangogna M."/>
            <person name="McGinnis K."/>
            <person name="Medlin L.K."/>
            <person name="Montsant A."/>
            <person name="Oudot-Le Secq M.P."/>
            <person name="Napoli C."/>
            <person name="Obornik M."/>
            <person name="Parker M.S."/>
            <person name="Petit J.L."/>
            <person name="Porcel B.M."/>
            <person name="Poulsen N."/>
            <person name="Robison M."/>
            <person name="Rychlewski L."/>
            <person name="Rynearson T.A."/>
            <person name="Schmutz J."/>
            <person name="Shapiro H."/>
            <person name="Siaut M."/>
            <person name="Stanley M."/>
            <person name="Sussman M.R."/>
            <person name="Taylor A.R."/>
            <person name="Vardi A."/>
            <person name="von Dassow P."/>
            <person name="Vyverman W."/>
            <person name="Willis A."/>
            <person name="Wyrwicz L.S."/>
            <person name="Rokhsar D.S."/>
            <person name="Weissenbach J."/>
            <person name="Armbrust E.V."/>
            <person name="Green B.R."/>
            <person name="Van de Peer Y."/>
            <person name="Grigoriev I.V."/>
        </authorList>
    </citation>
    <scope>NUCLEOTIDE SEQUENCE [LARGE SCALE GENOMIC DNA]</scope>
    <source>
        <strain evidence="4 5">CCMP1335</strain>
    </source>
</reference>
<dbReference type="CDD" id="cd10747">
    <property type="entry name" value="DnaJ_C"/>
    <property type="match status" value="1"/>
</dbReference>
<dbReference type="HOGENOM" id="CLU_017633_0_0_1"/>
<dbReference type="PROSITE" id="PS50076">
    <property type="entry name" value="DNAJ_2"/>
    <property type="match status" value="1"/>
</dbReference>
<evidence type="ECO:0000313" key="5">
    <source>
        <dbReference type="Proteomes" id="UP000001449"/>
    </source>
</evidence>
<dbReference type="GO" id="GO:0006457">
    <property type="term" value="P:protein folding"/>
    <property type="evidence" value="ECO:0007669"/>
    <property type="project" value="InterPro"/>
</dbReference>
<dbReference type="Proteomes" id="UP000001449">
    <property type="component" value="Chromosome 4"/>
</dbReference>
<dbReference type="PANTHER" id="PTHR24078:SF553">
    <property type="entry name" value="DNAJ HOMOLOG SUBFAMILY B MEMBER 5"/>
    <property type="match status" value="1"/>
</dbReference>
<sequence length="347" mass="38983">MMLDQHHPHVKRRIKRTNPHRLSLFILYILSVTSLLFATTASASTTNLYQTLGLTKSATPSQIKKAYRSLALQHHPDKVPESQRAEAEHKFKEINKAYEWLSDDKKREMYDRYGERSLEAGFQPSFDMGMGSGGDFAHVDLNEILRQMMGGLNNMGGPASSSTQGMGGGGTTSAFGNYDAYSGTQQQYQRKSNSKEYTRPVYCSLEDICKGCTKKLKVSFPLSGEKIYTIHIRPGWKEGTKIKFPTSRSKNDAGIQVEYPPMTFVMKEKKHPFLQHRGNDLYWKCKLTSRQAEKGAKLRLPLPDGSTLEVSSKKDTTSGEQMRVSGRGMPMKNGEKGDVVIEFMVTS</sequence>
<keyword evidence="1" id="KW-0143">Chaperone</keyword>
<evidence type="ECO:0000256" key="2">
    <source>
        <dbReference type="SAM" id="MobiDB-lite"/>
    </source>
</evidence>
<dbReference type="CDD" id="cd06257">
    <property type="entry name" value="DnaJ"/>
    <property type="match status" value="1"/>
</dbReference>
<dbReference type="InterPro" id="IPR002939">
    <property type="entry name" value="DnaJ_C"/>
</dbReference>
<dbReference type="STRING" id="35128.B8C0D1"/>
<dbReference type="FunFam" id="1.10.287.110:FF:000378">
    <property type="entry name" value="Dnaj-like protein subfamily B member 1-like protein"/>
    <property type="match status" value="1"/>
</dbReference>
<feature type="non-terminal residue" evidence="4">
    <location>
        <position position="1"/>
    </location>
</feature>
<dbReference type="Pfam" id="PF01556">
    <property type="entry name" value="DnaJ_C"/>
    <property type="match status" value="1"/>
</dbReference>
<dbReference type="InterPro" id="IPR051339">
    <property type="entry name" value="DnaJ_subfamily_B"/>
</dbReference>
<dbReference type="GO" id="GO:0005829">
    <property type="term" value="C:cytosol"/>
    <property type="evidence" value="ECO:0000318"/>
    <property type="project" value="GO_Central"/>
</dbReference>
<evidence type="ECO:0000259" key="3">
    <source>
        <dbReference type="PROSITE" id="PS50076"/>
    </source>
</evidence>
<dbReference type="FunCoup" id="B8C0D1">
    <property type="interactions" value="30"/>
</dbReference>
<feature type="domain" description="J" evidence="3">
    <location>
        <begin position="47"/>
        <end position="114"/>
    </location>
</feature>